<dbReference type="EMBL" id="JAWJAY010000844">
    <property type="protein sequence ID" value="MDV2888036.1"/>
    <property type="molecule type" value="Genomic_DNA"/>
</dbReference>
<dbReference type="AlphaFoldDB" id="A0AAJ2NSZ0"/>
<proteinExistence type="predicted"/>
<evidence type="ECO:0000313" key="1">
    <source>
        <dbReference type="EMBL" id="MDV2888036.1"/>
    </source>
</evidence>
<dbReference type="RefSeq" id="WP_323468100.1">
    <property type="nucleotide sequence ID" value="NZ_JAWJAY010000844.1"/>
</dbReference>
<protein>
    <submittedName>
        <fullName evidence="1">DUF3231 family protein</fullName>
    </submittedName>
</protein>
<dbReference type="InterPro" id="IPR012347">
    <property type="entry name" value="Ferritin-like"/>
</dbReference>
<comment type="caution">
    <text evidence="1">The sequence shown here is derived from an EMBL/GenBank/DDBJ whole genome shotgun (WGS) entry which is preliminary data.</text>
</comment>
<dbReference type="Proteomes" id="UP001285636">
    <property type="component" value="Unassembled WGS sequence"/>
</dbReference>
<evidence type="ECO:0000313" key="2">
    <source>
        <dbReference type="Proteomes" id="UP001285636"/>
    </source>
</evidence>
<feature type="non-terminal residue" evidence="1">
    <location>
        <position position="86"/>
    </location>
</feature>
<dbReference type="InterPro" id="IPR021617">
    <property type="entry name" value="DUF3231"/>
</dbReference>
<dbReference type="Pfam" id="PF11553">
    <property type="entry name" value="DUF3231"/>
    <property type="match status" value="1"/>
</dbReference>
<sequence length="86" mass="9727">MNKHIETCSQQFTKENLPSPPLLDDLVTTSTIPPFSDKLMLWHKIDMFSMKIRSYANGASLNGRRDIGAMYGKFLMDVSLFVEDAA</sequence>
<accession>A0AAJ2NSZ0</accession>
<organism evidence="1 2">
    <name type="scientific">Alkalihalophilus pseudofirmus</name>
    <name type="common">Bacillus pseudofirmus</name>
    <dbReference type="NCBI Taxonomy" id="79885"/>
    <lineage>
        <taxon>Bacteria</taxon>
        <taxon>Bacillati</taxon>
        <taxon>Bacillota</taxon>
        <taxon>Bacilli</taxon>
        <taxon>Bacillales</taxon>
        <taxon>Bacillaceae</taxon>
        <taxon>Alkalihalophilus</taxon>
    </lineage>
</organism>
<name>A0AAJ2NSZ0_ALKPS</name>
<dbReference type="Gene3D" id="1.20.1260.10">
    <property type="match status" value="1"/>
</dbReference>
<reference evidence="1" key="1">
    <citation type="submission" date="2023-10" db="EMBL/GenBank/DDBJ databases">
        <title>Screening of Alkalihalophilus pseudofirmusBZ-TG-HK211 and Its Alleviation of Salt Stress on Rapeseed Growth.</title>
        <authorList>
            <person name="Zhao B."/>
            <person name="Guo T."/>
        </authorList>
    </citation>
    <scope>NUCLEOTIDE SEQUENCE</scope>
    <source>
        <strain evidence="1">BZ-TG-HK211</strain>
    </source>
</reference>
<gene>
    <name evidence="1" type="ORF">RYX45_23005</name>
</gene>